<dbReference type="Proteomes" id="UP000708208">
    <property type="component" value="Unassembled WGS sequence"/>
</dbReference>
<reference evidence="2" key="1">
    <citation type="submission" date="2021-06" db="EMBL/GenBank/DDBJ databases">
        <authorList>
            <person name="Hodson N. C."/>
            <person name="Mongue J. A."/>
            <person name="Jaron S. K."/>
        </authorList>
    </citation>
    <scope>NUCLEOTIDE SEQUENCE</scope>
</reference>
<organism evidence="2 3">
    <name type="scientific">Allacma fusca</name>
    <dbReference type="NCBI Taxonomy" id="39272"/>
    <lineage>
        <taxon>Eukaryota</taxon>
        <taxon>Metazoa</taxon>
        <taxon>Ecdysozoa</taxon>
        <taxon>Arthropoda</taxon>
        <taxon>Hexapoda</taxon>
        <taxon>Collembola</taxon>
        <taxon>Symphypleona</taxon>
        <taxon>Sminthuridae</taxon>
        <taxon>Allacma</taxon>
    </lineage>
</organism>
<dbReference type="AlphaFoldDB" id="A0A8J2KK14"/>
<proteinExistence type="predicted"/>
<feature type="region of interest" description="Disordered" evidence="1">
    <location>
        <begin position="58"/>
        <end position="77"/>
    </location>
</feature>
<name>A0A8J2KK14_9HEXA</name>
<comment type="caution">
    <text evidence="2">The sequence shown here is derived from an EMBL/GenBank/DDBJ whole genome shotgun (WGS) entry which is preliminary data.</text>
</comment>
<keyword evidence="3" id="KW-1185">Reference proteome</keyword>
<evidence type="ECO:0000313" key="2">
    <source>
        <dbReference type="EMBL" id="CAG7815930.1"/>
    </source>
</evidence>
<evidence type="ECO:0000256" key="1">
    <source>
        <dbReference type="SAM" id="MobiDB-lite"/>
    </source>
</evidence>
<gene>
    <name evidence="2" type="ORF">AFUS01_LOCUS26576</name>
</gene>
<dbReference type="EMBL" id="CAJVCH010356734">
    <property type="protein sequence ID" value="CAG7815930.1"/>
    <property type="molecule type" value="Genomic_DNA"/>
</dbReference>
<protein>
    <submittedName>
        <fullName evidence="2">Uncharacterized protein</fullName>
    </submittedName>
</protein>
<accession>A0A8J2KK14</accession>
<evidence type="ECO:0000313" key="3">
    <source>
        <dbReference type="Proteomes" id="UP000708208"/>
    </source>
</evidence>
<feature type="non-terminal residue" evidence="2">
    <location>
        <position position="1"/>
    </location>
</feature>
<sequence>CQAASWVADHNSPRLNRHSHSQPSHFILKGSTDWDLTDSQISSSSSALSNARSLISGETKQFTDSSPAPDNSLSISDSRYTGDPFLIVSSPPLEDSMTSSEKYARCNHCLDYSQCEVRACGSATAART</sequence>